<evidence type="ECO:0000256" key="8">
    <source>
        <dbReference type="ARBA" id="ARBA00022989"/>
    </source>
</evidence>
<dbReference type="PROSITE" id="PS01187">
    <property type="entry name" value="EGF_CA"/>
    <property type="match status" value="2"/>
</dbReference>
<keyword evidence="11" id="KW-0325">Glycoprotein</keyword>
<dbReference type="Pfam" id="PF01414">
    <property type="entry name" value="DSL"/>
    <property type="match status" value="1"/>
</dbReference>
<organism evidence="20">
    <name type="scientific">Platynereis dumerilii</name>
    <name type="common">Dumeril's clam worm</name>
    <dbReference type="NCBI Taxonomy" id="6359"/>
    <lineage>
        <taxon>Eukaryota</taxon>
        <taxon>Metazoa</taxon>
        <taxon>Spiralia</taxon>
        <taxon>Lophotrochozoa</taxon>
        <taxon>Annelida</taxon>
        <taxon>Polychaeta</taxon>
        <taxon>Errantia</taxon>
        <taxon>Phyllodocida</taxon>
        <taxon>Nereididae</taxon>
        <taxon>Platynereis</taxon>
    </lineage>
</organism>
<evidence type="ECO:0000256" key="4">
    <source>
        <dbReference type="ARBA" id="ARBA00022692"/>
    </source>
</evidence>
<feature type="disulfide bond" evidence="12">
    <location>
        <begin position="471"/>
        <end position="480"/>
    </location>
</feature>
<evidence type="ECO:0000256" key="16">
    <source>
        <dbReference type="SAM" id="Phobius"/>
    </source>
</evidence>
<feature type="disulfide bond" evidence="12">
    <location>
        <begin position="433"/>
        <end position="442"/>
    </location>
</feature>
<dbReference type="SMART" id="SM00181">
    <property type="entry name" value="EGF"/>
    <property type="match status" value="10"/>
</dbReference>
<feature type="region of interest" description="Disordered" evidence="15">
    <location>
        <begin position="568"/>
        <end position="606"/>
    </location>
</feature>
<dbReference type="SUPFAM" id="SSF57196">
    <property type="entry name" value="EGF/Laminin"/>
    <property type="match status" value="4"/>
</dbReference>
<feature type="domain" description="EGF-like" evidence="18">
    <location>
        <begin position="407"/>
        <end position="443"/>
    </location>
</feature>
<keyword evidence="2 14" id="KW-0217">Developmental protein</keyword>
<dbReference type="FunFam" id="2.10.25.10:FF:000230">
    <property type="entry name" value="Delta-like protein"/>
    <property type="match status" value="1"/>
</dbReference>
<dbReference type="PROSITE" id="PS00010">
    <property type="entry name" value="ASX_HYDROXYL"/>
    <property type="match status" value="5"/>
</dbReference>
<dbReference type="Gene3D" id="2.60.40.3510">
    <property type="match status" value="1"/>
</dbReference>
<protein>
    <recommendedName>
        <fullName evidence="14">Delta-like protein</fullName>
    </recommendedName>
</protein>
<sequence>MRSNVAVGVLWTLASLATLILKVSCSGVFELQLLSFMNEKGLNADGNCCHGYRTGSGCSESCKTFFKICLKHYQANISPGPPCTFGSITTGVVGDNTFEFPDPHPSFSNPISFPFDFAWPGTFSLIIEAWNSETPNGPTQDSPRELITRLATQKSLNVGDPWENYTHHTNSSELRMKYRVRCETDYYGRGCTELCRSRDDRFGHYTCSRNGSKVCLDGWTGSYCDQAICLPGCSTEHGTCEQPNECKCSIGYRGKFCRECIPYPGCQHGTCSAPWECNCKEGWGGLFCNQDLNYCTHHKPCKNGATCMNTGEGSYTCECLARFTGTNCEIQVDDCIHQPCRNGGTCMDRGTDYQCQCSPGFRGRHCESSATSCEENPCQNGGTCASLNDGYRCHCRPGYTGINCAREIEECQSDPCLNGGRCIDEFNGYRCVCRPGYSGERCQENKNDCSLSPCLNGGTCKDRINDFECHCLIGFVGPLCQENVDDCLNRPCANGGTCRDLVNDFKCDCTPGFSGKDCRENIDECSSSPCLNNGNCTDLVNGYECKCPAGFWGANCHLHDGQTAPPLGRFPVESSSSVPGSSGTSQDTSGGQVGSDHRISDPSDTSDSNPVTLLQMLLIVCLGVGIPIIIMIIIIVFLLCNRRRATGDSVQKQNTENEINQSMNNKCLDTQIFNSIPPTNVKNVNEEQNTKKHSKSHVHHLNVDKCTNKTLNIDLNTHSNSSLNVSSHPRIDISQVKDLRKASLSNNVTDSCTSSSSSPIYPEVLPSSSSLSTHHSQVSDLSPADLHKIKDANNKYVILERPQFHYSDGVLATEV</sequence>
<dbReference type="FunFam" id="2.10.25.10:FF:000066">
    <property type="entry name" value="FAT atypical cadherin 4"/>
    <property type="match status" value="1"/>
</dbReference>
<dbReference type="Pfam" id="PF00008">
    <property type="entry name" value="EGF"/>
    <property type="match status" value="6"/>
</dbReference>
<evidence type="ECO:0000259" key="18">
    <source>
        <dbReference type="PROSITE" id="PS50026"/>
    </source>
</evidence>
<dbReference type="InterPro" id="IPR000152">
    <property type="entry name" value="EGF-type_Asp/Asn_hydroxyl_site"/>
</dbReference>
<evidence type="ECO:0000256" key="15">
    <source>
        <dbReference type="SAM" id="MobiDB-lite"/>
    </source>
</evidence>
<feature type="compositionally biased region" description="Low complexity" evidence="15">
    <location>
        <begin position="571"/>
        <end position="590"/>
    </location>
</feature>
<dbReference type="GO" id="GO:0030855">
    <property type="term" value="P:epithelial cell differentiation"/>
    <property type="evidence" value="ECO:0007669"/>
    <property type="project" value="UniProtKB-ARBA"/>
</dbReference>
<dbReference type="FunFam" id="2.10.25.140:FF:000001">
    <property type="entry name" value="Delta-like protein"/>
    <property type="match status" value="1"/>
</dbReference>
<keyword evidence="5 14" id="KW-0732">Signal</keyword>
<dbReference type="PROSITE" id="PS01186">
    <property type="entry name" value="EGF_2"/>
    <property type="match status" value="7"/>
</dbReference>
<dbReference type="EMBL" id="KP293866">
    <property type="protein sequence ID" value="AKP06498.1"/>
    <property type="molecule type" value="mRNA"/>
</dbReference>
<dbReference type="InterPro" id="IPR013032">
    <property type="entry name" value="EGF-like_CS"/>
</dbReference>
<evidence type="ECO:0000256" key="3">
    <source>
        <dbReference type="ARBA" id="ARBA00022536"/>
    </source>
</evidence>
<name>A0A1B0RL42_PLADU</name>
<dbReference type="GO" id="GO:0005509">
    <property type="term" value="F:calcium ion binding"/>
    <property type="evidence" value="ECO:0007669"/>
    <property type="project" value="InterPro"/>
</dbReference>
<dbReference type="Pfam" id="PF21700">
    <property type="entry name" value="EGF_DL_JAG"/>
    <property type="match status" value="1"/>
</dbReference>
<keyword evidence="3 12" id="KW-0245">EGF-like domain</keyword>
<proteinExistence type="evidence at transcript level"/>
<evidence type="ECO:0000256" key="5">
    <source>
        <dbReference type="ARBA" id="ARBA00022729"/>
    </source>
</evidence>
<evidence type="ECO:0000256" key="17">
    <source>
        <dbReference type="SAM" id="SignalP"/>
    </source>
</evidence>
<dbReference type="PROSITE" id="PS00022">
    <property type="entry name" value="EGF_1"/>
    <property type="match status" value="9"/>
</dbReference>
<dbReference type="FunFam" id="2.10.25.10:FF:000122">
    <property type="entry name" value="Protein crumbs homolog 2"/>
    <property type="match status" value="1"/>
</dbReference>
<dbReference type="FunFam" id="2.10.25.10:FF:000117">
    <property type="entry name" value="Delta-like protein"/>
    <property type="match status" value="1"/>
</dbReference>
<evidence type="ECO:0000256" key="6">
    <source>
        <dbReference type="ARBA" id="ARBA00022737"/>
    </source>
</evidence>
<keyword evidence="6 14" id="KW-0677">Repeat</keyword>
<dbReference type="InterPro" id="IPR009030">
    <property type="entry name" value="Growth_fac_rcpt_cys_sf"/>
</dbReference>
<feature type="domain" description="EGF-like" evidence="18">
    <location>
        <begin position="331"/>
        <end position="367"/>
    </location>
</feature>
<comment type="function">
    <text evidence="14">Putative Notch ligand involved in the mediation of Notch signaling.</text>
</comment>
<dbReference type="GO" id="GO:0000902">
    <property type="term" value="P:cell morphogenesis"/>
    <property type="evidence" value="ECO:0007669"/>
    <property type="project" value="UniProtKB-ARBA"/>
</dbReference>
<reference evidence="20" key="1">
    <citation type="submission" date="2014-12" db="EMBL/GenBank/DDBJ databases">
        <title>Notch signalling involved in bristle development, but not general neurogenesis, in the annelid Platynereis.</title>
        <authorList>
            <person name="Gazave E."/>
            <person name="Balavoine G."/>
        </authorList>
    </citation>
    <scope>NUCLEOTIDE SEQUENCE</scope>
</reference>
<accession>A0A1B0RL42</accession>
<keyword evidence="9 14" id="KW-0472">Membrane</keyword>
<evidence type="ECO:0000256" key="14">
    <source>
        <dbReference type="RuleBase" id="RU280815"/>
    </source>
</evidence>
<feature type="disulfide bond" evidence="12">
    <location>
        <begin position="248"/>
        <end position="257"/>
    </location>
</feature>
<dbReference type="InterPro" id="IPR000742">
    <property type="entry name" value="EGF"/>
</dbReference>
<dbReference type="Gene3D" id="2.10.25.10">
    <property type="entry name" value="Laminin"/>
    <property type="match status" value="8"/>
</dbReference>
<feature type="disulfide bond" evidence="12">
    <location>
        <begin position="357"/>
        <end position="366"/>
    </location>
</feature>
<dbReference type="AlphaFoldDB" id="A0A1B0RL42"/>
<feature type="disulfide bond" evidence="12">
    <location>
        <begin position="547"/>
        <end position="556"/>
    </location>
</feature>
<feature type="domain" description="EGF-like" evidence="18">
    <location>
        <begin position="225"/>
        <end position="258"/>
    </location>
</feature>
<feature type="domain" description="EGF-like" evidence="18">
    <location>
        <begin position="369"/>
        <end position="405"/>
    </location>
</feature>
<dbReference type="InterPro" id="IPR018097">
    <property type="entry name" value="EGF_Ca-bd_CS"/>
</dbReference>
<dbReference type="PANTHER" id="PTHR24033:SF232">
    <property type="entry name" value="LAMININ SUBUNIT GAMMA-2-RELATED"/>
    <property type="match status" value="1"/>
</dbReference>
<feature type="disulfide bond" evidence="13">
    <location>
        <begin position="215"/>
        <end position="224"/>
    </location>
</feature>
<feature type="chain" id="PRO_5008517158" description="Delta-like protein" evidence="17">
    <location>
        <begin position="26"/>
        <end position="815"/>
    </location>
</feature>
<evidence type="ECO:0000259" key="19">
    <source>
        <dbReference type="PROSITE" id="PS51051"/>
    </source>
</evidence>
<dbReference type="SMART" id="SM00051">
    <property type="entry name" value="DSL"/>
    <property type="match status" value="1"/>
</dbReference>
<keyword evidence="7" id="KW-0106">Calcium</keyword>
<evidence type="ECO:0000256" key="9">
    <source>
        <dbReference type="ARBA" id="ARBA00023136"/>
    </source>
</evidence>
<dbReference type="Gene3D" id="2.10.25.140">
    <property type="match status" value="1"/>
</dbReference>
<dbReference type="PRINTS" id="PR00010">
    <property type="entry name" value="EGFBLOOD"/>
</dbReference>
<dbReference type="GO" id="GO:0042063">
    <property type="term" value="P:gliogenesis"/>
    <property type="evidence" value="ECO:0007669"/>
    <property type="project" value="UniProtKB-ARBA"/>
</dbReference>
<dbReference type="PANTHER" id="PTHR24033">
    <property type="entry name" value="EGF-LIKE DOMAIN-CONTAINING PROTEIN"/>
    <property type="match status" value="1"/>
</dbReference>
<feature type="disulfide bond" evidence="13">
    <location>
        <begin position="195"/>
        <end position="207"/>
    </location>
</feature>
<dbReference type="FunFam" id="2.10.25.10:FF:000061">
    <property type="entry name" value="Delta-like protein"/>
    <property type="match status" value="1"/>
</dbReference>
<evidence type="ECO:0000256" key="7">
    <source>
        <dbReference type="ARBA" id="ARBA00022837"/>
    </source>
</evidence>
<feature type="disulfide bond" evidence="13">
    <location>
        <begin position="182"/>
        <end position="191"/>
    </location>
</feature>
<feature type="region of interest" description="Disordered" evidence="15">
    <location>
        <begin position="746"/>
        <end position="781"/>
    </location>
</feature>
<feature type="domain" description="EGF-like" evidence="18">
    <location>
        <begin position="445"/>
        <end position="481"/>
    </location>
</feature>
<comment type="caution">
    <text evidence="12">Lacks conserved residue(s) required for the propagation of feature annotation.</text>
</comment>
<dbReference type="GO" id="GO:0005886">
    <property type="term" value="C:plasma membrane"/>
    <property type="evidence" value="ECO:0007669"/>
    <property type="project" value="UniProtKB-ARBA"/>
</dbReference>
<feature type="compositionally biased region" description="Low complexity" evidence="15">
    <location>
        <begin position="746"/>
        <end position="779"/>
    </location>
</feature>
<dbReference type="SUPFAM" id="SSF57184">
    <property type="entry name" value="Growth factor receptor domain"/>
    <property type="match status" value="1"/>
</dbReference>
<comment type="subcellular location">
    <subcellularLocation>
        <location evidence="1 14">Membrane</location>
        <topology evidence="1 14">Single-pass type I membrane protein</topology>
    </subcellularLocation>
</comment>
<dbReference type="GO" id="GO:0048666">
    <property type="term" value="P:neuron development"/>
    <property type="evidence" value="ECO:0007669"/>
    <property type="project" value="UniProtKB-ARBA"/>
</dbReference>
<dbReference type="PROSITE" id="PS50026">
    <property type="entry name" value="EGF_3"/>
    <property type="match status" value="8"/>
</dbReference>
<keyword evidence="8 14" id="KW-1133">Transmembrane helix</keyword>
<dbReference type="SMART" id="SM00179">
    <property type="entry name" value="EGF_CA"/>
    <property type="match status" value="7"/>
</dbReference>
<feature type="transmembrane region" description="Helical" evidence="16">
    <location>
        <begin position="613"/>
        <end position="639"/>
    </location>
</feature>
<feature type="domain" description="EGF-like" evidence="18">
    <location>
        <begin position="483"/>
        <end position="519"/>
    </location>
</feature>
<feature type="domain" description="EGF-like" evidence="18">
    <location>
        <begin position="291"/>
        <end position="329"/>
    </location>
</feature>
<dbReference type="GO" id="GO:0007219">
    <property type="term" value="P:Notch signaling pathway"/>
    <property type="evidence" value="ECO:0007669"/>
    <property type="project" value="InterPro"/>
</dbReference>
<feature type="disulfide bond" evidence="12">
    <location>
        <begin position="319"/>
        <end position="328"/>
    </location>
</feature>
<dbReference type="Pfam" id="PF07657">
    <property type="entry name" value="MNNL"/>
    <property type="match status" value="1"/>
</dbReference>
<evidence type="ECO:0000256" key="10">
    <source>
        <dbReference type="ARBA" id="ARBA00023157"/>
    </source>
</evidence>
<dbReference type="GO" id="GO:0035239">
    <property type="term" value="P:tube morphogenesis"/>
    <property type="evidence" value="ECO:0007669"/>
    <property type="project" value="UniProtKB-ARBA"/>
</dbReference>
<evidence type="ECO:0000313" key="20">
    <source>
        <dbReference type="EMBL" id="AKP06498.1"/>
    </source>
</evidence>
<dbReference type="FunFam" id="2.10.25.10:FF:000064">
    <property type="entry name" value="Delta-like protein"/>
    <property type="match status" value="1"/>
</dbReference>
<dbReference type="FunFam" id="2.10.25.10:FF:000018">
    <property type="entry name" value="Delta-like 1"/>
    <property type="match status" value="1"/>
</dbReference>
<evidence type="ECO:0000256" key="12">
    <source>
        <dbReference type="PROSITE-ProRule" id="PRU00076"/>
    </source>
</evidence>
<dbReference type="PROSITE" id="PS51051">
    <property type="entry name" value="DSL"/>
    <property type="match status" value="1"/>
</dbReference>
<feature type="disulfide bond" evidence="12">
    <location>
        <begin position="395"/>
        <end position="404"/>
    </location>
</feature>
<keyword evidence="4 14" id="KW-0812">Transmembrane</keyword>
<dbReference type="CDD" id="cd00054">
    <property type="entry name" value="EGF_CA"/>
    <property type="match status" value="7"/>
</dbReference>
<dbReference type="Pfam" id="PF12661">
    <property type="entry name" value="hEGF"/>
    <property type="match status" value="1"/>
</dbReference>
<feature type="domain" description="EGF-like" evidence="18">
    <location>
        <begin position="521"/>
        <end position="557"/>
    </location>
</feature>
<feature type="domain" description="DSL" evidence="19">
    <location>
        <begin position="180"/>
        <end position="224"/>
    </location>
</feature>
<dbReference type="InterPro" id="IPR051830">
    <property type="entry name" value="NOTCH_homolog"/>
</dbReference>
<dbReference type="InterPro" id="IPR001774">
    <property type="entry name" value="DSL"/>
</dbReference>
<dbReference type="InterPro" id="IPR011651">
    <property type="entry name" value="Notch_ligand_N"/>
</dbReference>
<evidence type="ECO:0000256" key="2">
    <source>
        <dbReference type="ARBA" id="ARBA00022473"/>
    </source>
</evidence>
<dbReference type="FunFam" id="2.10.25.10:FF:000143">
    <property type="entry name" value="Protein crumbs 1"/>
    <property type="match status" value="1"/>
</dbReference>
<feature type="signal peptide" evidence="17">
    <location>
        <begin position="1"/>
        <end position="25"/>
    </location>
</feature>
<keyword evidence="10 12" id="KW-1015">Disulfide bond</keyword>
<evidence type="ECO:0000256" key="11">
    <source>
        <dbReference type="ARBA" id="ARBA00023180"/>
    </source>
</evidence>
<dbReference type="InterPro" id="IPR001881">
    <property type="entry name" value="EGF-like_Ca-bd_dom"/>
</dbReference>
<evidence type="ECO:0000256" key="1">
    <source>
        <dbReference type="ARBA" id="ARBA00004479"/>
    </source>
</evidence>
<feature type="disulfide bond" evidence="12">
    <location>
        <begin position="509"/>
        <end position="518"/>
    </location>
</feature>
<evidence type="ECO:0000256" key="13">
    <source>
        <dbReference type="PROSITE-ProRule" id="PRU00377"/>
    </source>
</evidence>